<dbReference type="InterPro" id="IPR025887">
    <property type="entry name" value="Glyco_hydro_31_N_dom"/>
</dbReference>
<dbReference type="AlphaFoldDB" id="A0A348B521"/>
<dbReference type="PANTHER" id="PTHR22762">
    <property type="entry name" value="ALPHA-GLUCOSIDASE"/>
    <property type="match status" value="1"/>
</dbReference>
<feature type="domain" description="Glycosyl hydrolase family 31 C-terminal" evidence="5">
    <location>
        <begin position="515"/>
        <end position="598"/>
    </location>
</feature>
<evidence type="ECO:0000256" key="2">
    <source>
        <dbReference type="RuleBase" id="RU361185"/>
    </source>
</evidence>
<dbReference type="PANTHER" id="PTHR22762:SF120">
    <property type="entry name" value="HETEROGLYCAN GLUCOSIDASE 1"/>
    <property type="match status" value="1"/>
</dbReference>
<reference evidence="7" key="1">
    <citation type="journal article" date="2014" name="Int. J. Syst. Evol. Microbiol.">
        <title>Complete genome sequence of Corynebacterium casei LMG S-19264T (=DSM 44701T), isolated from a smear-ripened cheese.</title>
        <authorList>
            <consortium name="US DOE Joint Genome Institute (JGI-PGF)"/>
            <person name="Walter F."/>
            <person name="Albersmeier A."/>
            <person name="Kalinowski J."/>
            <person name="Ruckert C."/>
        </authorList>
    </citation>
    <scope>NUCLEOTIDE SEQUENCE</scope>
    <source>
        <strain evidence="7">JCM 31740</strain>
    </source>
</reference>
<dbReference type="InterPro" id="IPR048395">
    <property type="entry name" value="Glyco_hydro_31_C"/>
</dbReference>
<dbReference type="EMBL" id="BMQS01000003">
    <property type="protein sequence ID" value="GGT89452.1"/>
    <property type="molecule type" value="Genomic_DNA"/>
</dbReference>
<dbReference type="InterPro" id="IPR000322">
    <property type="entry name" value="Glyco_hydro_31_TIM"/>
</dbReference>
<evidence type="ECO:0000259" key="4">
    <source>
        <dbReference type="Pfam" id="PF13802"/>
    </source>
</evidence>
<reference evidence="6" key="3">
    <citation type="journal article" date="2019" name="BMC Res. Notes">
        <title>Complete genome sequence of the Sulfodiicoccus acidiphilus strain HS-1T, the first crenarchaeon that lacks polB3, isolated from an acidic hot spring in Ohwaku-dani, Hakone, Japan.</title>
        <authorList>
            <person name="Sakai H.D."/>
            <person name="Kurosawa N."/>
        </authorList>
    </citation>
    <scope>NUCLEOTIDE SEQUENCE</scope>
    <source>
        <strain evidence="6">HS-1</strain>
    </source>
</reference>
<keyword evidence="2" id="KW-0326">Glycosidase</keyword>
<dbReference type="GO" id="GO:0004553">
    <property type="term" value="F:hydrolase activity, hydrolyzing O-glycosyl compounds"/>
    <property type="evidence" value="ECO:0007669"/>
    <property type="project" value="InterPro"/>
</dbReference>
<dbReference type="KEGG" id="sacd:HS1genome_1662"/>
<reference evidence="7" key="4">
    <citation type="submission" date="2020-09" db="EMBL/GenBank/DDBJ databases">
        <authorList>
            <person name="Sun Q."/>
            <person name="Ohkuma M."/>
        </authorList>
    </citation>
    <scope>NUCLEOTIDE SEQUENCE</scope>
    <source>
        <strain evidence="7">JCM 31740</strain>
    </source>
</reference>
<dbReference type="GO" id="GO:0030246">
    <property type="term" value="F:carbohydrate binding"/>
    <property type="evidence" value="ECO:0007669"/>
    <property type="project" value="InterPro"/>
</dbReference>
<proteinExistence type="inferred from homology"/>
<feature type="domain" description="Glycoside hydrolase family 31 N-terminal" evidence="4">
    <location>
        <begin position="52"/>
        <end position="134"/>
    </location>
</feature>
<gene>
    <name evidence="7" type="ORF">GCM10007116_04120</name>
    <name evidence="6" type="ORF">HS1genome_1662</name>
</gene>
<dbReference type="InterPro" id="IPR017853">
    <property type="entry name" value="GH"/>
</dbReference>
<dbReference type="GeneID" id="38667156"/>
<evidence type="ECO:0000259" key="5">
    <source>
        <dbReference type="Pfam" id="PF21365"/>
    </source>
</evidence>
<dbReference type="Gene3D" id="2.60.40.1760">
    <property type="entry name" value="glycosyl hydrolase (family 31)"/>
    <property type="match status" value="1"/>
</dbReference>
<dbReference type="SUPFAM" id="SSF74650">
    <property type="entry name" value="Galactose mutarotase-like"/>
    <property type="match status" value="1"/>
</dbReference>
<dbReference type="Pfam" id="PF21365">
    <property type="entry name" value="Glyco_hydro_31_3rd"/>
    <property type="match status" value="1"/>
</dbReference>
<dbReference type="InterPro" id="IPR013780">
    <property type="entry name" value="Glyco_hydro_b"/>
</dbReference>
<keyword evidence="2" id="KW-0378">Hydrolase</keyword>
<dbReference type="SUPFAM" id="SSF51445">
    <property type="entry name" value="(Trans)glycosidases"/>
    <property type="match status" value="1"/>
</dbReference>
<evidence type="ECO:0000313" key="6">
    <source>
        <dbReference type="EMBL" id="BBD73273.1"/>
    </source>
</evidence>
<feature type="domain" description="Glycoside hydrolase family 31 TIM barrel" evidence="3">
    <location>
        <begin position="176"/>
        <end position="504"/>
    </location>
</feature>
<keyword evidence="8" id="KW-1185">Reference proteome</keyword>
<organism evidence="6 8">
    <name type="scientific">Sulfodiicoccus acidiphilus</name>
    <dbReference type="NCBI Taxonomy" id="1670455"/>
    <lineage>
        <taxon>Archaea</taxon>
        <taxon>Thermoproteota</taxon>
        <taxon>Thermoprotei</taxon>
        <taxon>Sulfolobales</taxon>
        <taxon>Sulfolobaceae</taxon>
        <taxon>Sulfodiicoccus</taxon>
    </lineage>
</organism>
<name>A0A348B521_9CREN</name>
<dbReference type="InterPro" id="IPR011013">
    <property type="entry name" value="Gal_mutarotase_sf_dom"/>
</dbReference>
<evidence type="ECO:0000259" key="3">
    <source>
        <dbReference type="Pfam" id="PF01055"/>
    </source>
</evidence>
<accession>A0A348B521</accession>
<dbReference type="Gene3D" id="3.20.20.80">
    <property type="entry name" value="Glycosidases"/>
    <property type="match status" value="1"/>
</dbReference>
<dbReference type="Pfam" id="PF01055">
    <property type="entry name" value="Glyco_hydro_31_2nd"/>
    <property type="match status" value="1"/>
</dbReference>
<dbReference type="Proteomes" id="UP000276741">
    <property type="component" value="Chromosome"/>
</dbReference>
<dbReference type="CDD" id="cd14752">
    <property type="entry name" value="GH31_N"/>
    <property type="match status" value="1"/>
</dbReference>
<sequence length="665" mass="75123">MPKVDVLRGKNTFKVSVNDPRPVVEFPFKGDGSSLGELPESLDVYEGQPPSPLKGSGIVIQKKLGFREHVLGLGEKAFELDRRRITVQMWNTDVGGVYFWYTDPMYKSINFLISVTDGKTVGYFVNSASRVVVDVGNFEYDKLTFFVPERSAELFVFQGKSVEEVVEAYTELTGKPFLLPEWALGYQISRYSYYPQDYVVKIVEEHLKEGFKVSAVYLDIDYMDKYRMFTWDRGRFPDPAELSRKLHSMGVKLITIVSPCLKVEQGYGPFAEALGCFVERPTGEIYVDRMWPGHSAWIDFLNERARSWWKAKLKELLSQGVDAIWLDMNEPAVLFKESKTIDEDAVHTLDDGRKVPHAVVHNAYGYYEAQATYAALRETRDDVFVLSRAAYAGSQKYTAVWTGDNVSSWDDLRLQLVLIQGLSVSGVPYVGCDIGGFSGRFQRVNASSSPELLVRFYEAALFFPLFRNHKAKGGVDQEPYNLPDLWKEKVRRVVSLRYAFLPYLSALVLEAHEKGHPIVRPLAYHFQDDENVYRLDDEFMVGSHLLQAPIVAPGVESRKVYLPRGRWSEFWTGKEYAGPTWADSVSEIPLYAREGAVVPMTGEEGVDFVVYGDGGELKLRDGTIASTKGRALTFSGELLVDKVTVLGESKRTLKVGGKRKEVKLG</sequence>
<protein>
    <submittedName>
        <fullName evidence="6">Alpha-glucosidase</fullName>
    </submittedName>
</protein>
<dbReference type="CDD" id="cd06604">
    <property type="entry name" value="GH31_glucosidase_II_MalA"/>
    <property type="match status" value="1"/>
</dbReference>
<dbReference type="RefSeq" id="WP_126450392.1">
    <property type="nucleotide sequence ID" value="NZ_AP018553.1"/>
</dbReference>
<dbReference type="Proteomes" id="UP000616143">
    <property type="component" value="Unassembled WGS sequence"/>
</dbReference>
<dbReference type="InterPro" id="IPR053497">
    <property type="entry name" value="GH31_Enzymes"/>
</dbReference>
<dbReference type="OrthoDB" id="27033at2157"/>
<dbReference type="NCBIfam" id="NF040948">
    <property type="entry name" value="alpha_gluc_MalA"/>
    <property type="match status" value="1"/>
</dbReference>
<evidence type="ECO:0000313" key="8">
    <source>
        <dbReference type="Proteomes" id="UP000276741"/>
    </source>
</evidence>
<reference evidence="8" key="2">
    <citation type="submission" date="2018-04" db="EMBL/GenBank/DDBJ databases">
        <title>Complete genome sequence of Sulfodiicoccus acidiphilus strain HS-1.</title>
        <authorList>
            <person name="Sakai H.D."/>
            <person name="Kurosawa N."/>
        </authorList>
    </citation>
    <scope>NUCLEOTIDE SEQUENCE [LARGE SCALE GENOMIC DNA]</scope>
    <source>
        <strain evidence="8">HS-1</strain>
    </source>
</reference>
<dbReference type="Gene3D" id="2.60.40.1180">
    <property type="entry name" value="Golgi alpha-mannosidase II"/>
    <property type="match status" value="1"/>
</dbReference>
<dbReference type="SUPFAM" id="SSF51011">
    <property type="entry name" value="Glycosyl hydrolase domain"/>
    <property type="match status" value="1"/>
</dbReference>
<dbReference type="GO" id="GO:0005975">
    <property type="term" value="P:carbohydrate metabolic process"/>
    <property type="evidence" value="ECO:0007669"/>
    <property type="project" value="InterPro"/>
</dbReference>
<dbReference type="EMBL" id="AP018553">
    <property type="protein sequence ID" value="BBD73273.1"/>
    <property type="molecule type" value="Genomic_DNA"/>
</dbReference>
<dbReference type="Pfam" id="PF13802">
    <property type="entry name" value="Gal_mutarotas_2"/>
    <property type="match status" value="1"/>
</dbReference>
<evidence type="ECO:0000256" key="1">
    <source>
        <dbReference type="ARBA" id="ARBA00007806"/>
    </source>
</evidence>
<evidence type="ECO:0000313" key="7">
    <source>
        <dbReference type="EMBL" id="GGT89452.1"/>
    </source>
</evidence>
<comment type="similarity">
    <text evidence="1 2">Belongs to the glycosyl hydrolase 31 family.</text>
</comment>